<accession>A0ABS9MKQ2</accession>
<dbReference type="RefSeq" id="WP_191395670.1">
    <property type="nucleotide sequence ID" value="NZ_JAKNHQ010000015.1"/>
</dbReference>
<gene>
    <name evidence="1" type="ORF">L0P57_10695</name>
</gene>
<dbReference type="SUPFAM" id="SSF69279">
    <property type="entry name" value="Phage tail proteins"/>
    <property type="match status" value="1"/>
</dbReference>
<dbReference type="EMBL" id="JAKNHQ010000015">
    <property type="protein sequence ID" value="MCG4611394.1"/>
    <property type="molecule type" value="Genomic_DNA"/>
</dbReference>
<proteinExistence type="predicted"/>
<sequence>MRCVGWTAKGERIQLPAPVRLRLRSDEDAPADSLEARFPAWDAVGNLCWIQLMDRAGRVLFAGIVDEQVLSEDGDGITVELSARSRAALLLDNEAQPQIYYMPSLKLLFERHAAPYGFTGYLGRDEVFGGAFTVEKGMSEWQALEAFCKTYLGVRLIARGDVLDASGLVQPEPVDVSRSHWPLSTCKIVWKDAARISELRMRTGDAADYDAILQDEEAVARGVVRRRYLSGSDVERAKDVLRKARQKAFAVQVCGPGMLCPPLGSPAKADYGENLYVSAWEYQLDSRGEISRVTLRRKEEG</sequence>
<evidence type="ECO:0000313" key="1">
    <source>
        <dbReference type="EMBL" id="MCG4611394.1"/>
    </source>
</evidence>
<organism evidence="1 2">
    <name type="scientific">Anaeromassilibacillus senegalensis</name>
    <dbReference type="NCBI Taxonomy" id="1673717"/>
    <lineage>
        <taxon>Bacteria</taxon>
        <taxon>Bacillati</taxon>
        <taxon>Bacillota</taxon>
        <taxon>Clostridia</taxon>
        <taxon>Eubacteriales</taxon>
        <taxon>Acutalibacteraceae</taxon>
        <taxon>Anaeromassilibacillus</taxon>
    </lineage>
</organism>
<name>A0ABS9MKQ2_9FIRM</name>
<protein>
    <submittedName>
        <fullName evidence="1">Uncharacterized protein</fullName>
    </submittedName>
</protein>
<reference evidence="1 2" key="1">
    <citation type="submission" date="2022-01" db="EMBL/GenBank/DDBJ databases">
        <title>Collection of gut derived symbiotic bacterial strains cultured from healthy donors.</title>
        <authorList>
            <person name="Lin H."/>
            <person name="Kohout C."/>
            <person name="Waligurski E."/>
            <person name="Pamer E.G."/>
        </authorList>
    </citation>
    <scope>NUCLEOTIDE SEQUENCE [LARGE SCALE GENOMIC DNA]</scope>
    <source>
        <strain evidence="1 2">DFI.7.58</strain>
    </source>
</reference>
<comment type="caution">
    <text evidence="1">The sequence shown here is derived from an EMBL/GenBank/DDBJ whole genome shotgun (WGS) entry which is preliminary data.</text>
</comment>
<evidence type="ECO:0000313" key="2">
    <source>
        <dbReference type="Proteomes" id="UP001298681"/>
    </source>
</evidence>
<keyword evidence="2" id="KW-1185">Reference proteome</keyword>
<dbReference type="Proteomes" id="UP001298681">
    <property type="component" value="Unassembled WGS sequence"/>
</dbReference>